<evidence type="ECO:0000256" key="2">
    <source>
        <dbReference type="ARBA" id="ARBA00022748"/>
    </source>
</evidence>
<dbReference type="RefSeq" id="WP_130306282.1">
    <property type="nucleotide sequence ID" value="NZ_SHKN01000001.1"/>
</dbReference>
<dbReference type="InterPro" id="IPR036249">
    <property type="entry name" value="Thioredoxin-like_sf"/>
</dbReference>
<dbReference type="Gene3D" id="3.40.30.10">
    <property type="entry name" value="Glutaredoxin"/>
    <property type="match status" value="1"/>
</dbReference>
<dbReference type="InterPro" id="IPR017937">
    <property type="entry name" value="Thioredoxin_CS"/>
</dbReference>
<sequence length="452" mass="52022">MSIQNLNKYIYGVVILFCLVFTGCSQYQSKSVKFKGRLVNFDKIVTLVNQSPEAILLKEGVEIQTDDSCCFEIELNLTQPTYFKLGRNTLYLQPGYNLEVYIDKDSPTNAKFKGIGVEPNRYLKDKPFPKAGSFLQAGQMLKENHSYEFVKEEIEKKMSGLMDSLKLYPNLPPNFVELEKTRNYLNAAISLKSYPTYLTFSGKFKSYEEAKAVSDSVKPILNDDFKRYVNLAGFRSEFLQLEEFRYMLFKRLREEKDMELTVETDDFIKVYSITQKLGHQGPVQQVLNEKVKVAEGLKTDAYKSVLNKAFEKYNSLLPGQNAPDFQLTDLTGKSVSKKDFEGKILVVDLWATWCGPCKAESPYFEALAKEFANDKVAFISVCIDSKESIWRKYLEKHEKTSLQYMADRSEFQNYLINGIPRFMVFDKDGKIIDAFAPRPSDEKLKQLIQKSL</sequence>
<dbReference type="GO" id="GO:0030313">
    <property type="term" value="C:cell envelope"/>
    <property type="evidence" value="ECO:0007669"/>
    <property type="project" value="UniProtKB-SubCell"/>
</dbReference>
<evidence type="ECO:0000259" key="5">
    <source>
        <dbReference type="PROSITE" id="PS51352"/>
    </source>
</evidence>
<organism evidence="6 7">
    <name type="scientific">Ancylomarina subtilis</name>
    <dbReference type="NCBI Taxonomy" id="1639035"/>
    <lineage>
        <taxon>Bacteria</taxon>
        <taxon>Pseudomonadati</taxon>
        <taxon>Bacteroidota</taxon>
        <taxon>Bacteroidia</taxon>
        <taxon>Marinilabiliales</taxon>
        <taxon>Marinifilaceae</taxon>
        <taxon>Ancylomarina</taxon>
    </lineage>
</organism>
<dbReference type="PROSITE" id="PS51352">
    <property type="entry name" value="THIOREDOXIN_2"/>
    <property type="match status" value="1"/>
</dbReference>
<protein>
    <submittedName>
        <fullName evidence="6">Thiol-disulfide isomerase/thioredoxin</fullName>
    </submittedName>
</protein>
<dbReference type="OrthoDB" id="1098640at2"/>
<dbReference type="CDD" id="cd02966">
    <property type="entry name" value="TlpA_like_family"/>
    <property type="match status" value="1"/>
</dbReference>
<comment type="subcellular location">
    <subcellularLocation>
        <location evidence="1">Cell envelope</location>
    </subcellularLocation>
</comment>
<dbReference type="PANTHER" id="PTHR42852">
    <property type="entry name" value="THIOL:DISULFIDE INTERCHANGE PROTEIN DSBE"/>
    <property type="match status" value="1"/>
</dbReference>
<gene>
    <name evidence="6" type="ORF">EV201_1041</name>
</gene>
<dbReference type="AlphaFoldDB" id="A0A4Q7VJP6"/>
<evidence type="ECO:0000313" key="6">
    <source>
        <dbReference type="EMBL" id="RZT96403.1"/>
    </source>
</evidence>
<dbReference type="InterPro" id="IPR013740">
    <property type="entry name" value="Redoxin"/>
</dbReference>
<proteinExistence type="predicted"/>
<dbReference type="InterPro" id="IPR050553">
    <property type="entry name" value="Thioredoxin_ResA/DsbE_sf"/>
</dbReference>
<evidence type="ECO:0000256" key="1">
    <source>
        <dbReference type="ARBA" id="ARBA00004196"/>
    </source>
</evidence>
<keyword evidence="2" id="KW-0201">Cytochrome c-type biogenesis</keyword>
<dbReference type="PANTHER" id="PTHR42852:SF6">
    <property type="entry name" value="THIOL:DISULFIDE INTERCHANGE PROTEIN DSBE"/>
    <property type="match status" value="1"/>
</dbReference>
<dbReference type="PROSITE" id="PS00194">
    <property type="entry name" value="THIOREDOXIN_1"/>
    <property type="match status" value="1"/>
</dbReference>
<keyword evidence="6" id="KW-0413">Isomerase</keyword>
<accession>A0A4Q7VJP6</accession>
<evidence type="ECO:0000256" key="4">
    <source>
        <dbReference type="ARBA" id="ARBA00023284"/>
    </source>
</evidence>
<keyword evidence="3" id="KW-1015">Disulfide bond</keyword>
<dbReference type="Pfam" id="PF08534">
    <property type="entry name" value="Redoxin"/>
    <property type="match status" value="1"/>
</dbReference>
<reference evidence="6 7" key="1">
    <citation type="submission" date="2019-02" db="EMBL/GenBank/DDBJ databases">
        <title>Genomic Encyclopedia of Type Strains, Phase IV (KMG-IV): sequencing the most valuable type-strain genomes for metagenomic binning, comparative biology and taxonomic classification.</title>
        <authorList>
            <person name="Goeker M."/>
        </authorList>
    </citation>
    <scope>NUCLEOTIDE SEQUENCE [LARGE SCALE GENOMIC DNA]</scope>
    <source>
        <strain evidence="6 7">DSM 28825</strain>
    </source>
</reference>
<feature type="domain" description="Thioredoxin" evidence="5">
    <location>
        <begin position="316"/>
        <end position="452"/>
    </location>
</feature>
<dbReference type="GO" id="GO:0016853">
    <property type="term" value="F:isomerase activity"/>
    <property type="evidence" value="ECO:0007669"/>
    <property type="project" value="UniProtKB-KW"/>
</dbReference>
<dbReference type="GO" id="GO:0016491">
    <property type="term" value="F:oxidoreductase activity"/>
    <property type="evidence" value="ECO:0007669"/>
    <property type="project" value="InterPro"/>
</dbReference>
<keyword evidence="4" id="KW-0676">Redox-active center</keyword>
<evidence type="ECO:0000256" key="3">
    <source>
        <dbReference type="ARBA" id="ARBA00023157"/>
    </source>
</evidence>
<dbReference type="EMBL" id="SHKN01000001">
    <property type="protein sequence ID" value="RZT96403.1"/>
    <property type="molecule type" value="Genomic_DNA"/>
</dbReference>
<dbReference type="Proteomes" id="UP000293562">
    <property type="component" value="Unassembled WGS sequence"/>
</dbReference>
<dbReference type="SUPFAM" id="SSF52833">
    <property type="entry name" value="Thioredoxin-like"/>
    <property type="match status" value="1"/>
</dbReference>
<name>A0A4Q7VJP6_9BACT</name>
<dbReference type="InterPro" id="IPR013766">
    <property type="entry name" value="Thioredoxin_domain"/>
</dbReference>
<dbReference type="GO" id="GO:0017004">
    <property type="term" value="P:cytochrome complex assembly"/>
    <property type="evidence" value="ECO:0007669"/>
    <property type="project" value="UniProtKB-KW"/>
</dbReference>
<evidence type="ECO:0000313" key="7">
    <source>
        <dbReference type="Proteomes" id="UP000293562"/>
    </source>
</evidence>
<comment type="caution">
    <text evidence="6">The sequence shown here is derived from an EMBL/GenBank/DDBJ whole genome shotgun (WGS) entry which is preliminary data.</text>
</comment>
<keyword evidence="7" id="KW-1185">Reference proteome</keyword>